<evidence type="ECO:0000256" key="5">
    <source>
        <dbReference type="ARBA" id="ARBA00022821"/>
    </source>
</evidence>
<dbReference type="Pfam" id="PF00931">
    <property type="entry name" value="NB-ARC"/>
    <property type="match status" value="1"/>
</dbReference>
<dbReference type="SUPFAM" id="SSF52058">
    <property type="entry name" value="L domain-like"/>
    <property type="match status" value="1"/>
</dbReference>
<evidence type="ECO:0000313" key="10">
    <source>
        <dbReference type="EMBL" id="GAY66108.1"/>
    </source>
</evidence>
<evidence type="ECO:0000256" key="1">
    <source>
        <dbReference type="ARBA" id="ARBA00008894"/>
    </source>
</evidence>
<keyword evidence="4" id="KW-0547">Nucleotide-binding</keyword>
<feature type="coiled-coil region" evidence="7">
    <location>
        <begin position="35"/>
        <end position="69"/>
    </location>
</feature>
<sequence>MGGIISTFFSADTIRPILFYVGGQAKYIWGLKGNLDDLQTETENLIARKQDLLNKVKLAEQQLPRAQRTRLVQRWFEMVDLSVTLVENLQKEGDQQIDRLCLGGFCSTDLISSYDFGKKVENLREKVIELKKEGEAMKEVYEGLPEGAAVEKAVDRTIVGQESILDRVWRCITDQEKNEEIIGLYGMGGIGKTTLLKQVNNKFCSEEHDFDVVIWSVVSRGPNLNQIQEDVGKRIGFSKNSWQDKSFEERASDITNTLKHKKFVLLLDDIWESEIDLTKLGVPLQTLDSGSRIVFTTRFEGTCGKMGAHKNRYKVFCLGDDDAWKLFEGVVGRYVLNKHPDIPKLAEDVARQCHGLPLALKTVGNAMASKEGGDHVKMHDMIREMGLWIANEVEENFLVRAGVGLTDAPKIEEWEGVKRISLMRNKIRSLPQIPTCPRLQTLLLNRNHIAKITDSFFQSLPSLRVLNLSGNGYLTELPVGISSLVSLHHLDLSWTGISGLPQELKALVLRMLHCGYAHRSIVEEGKVLSADAESLMKEIHCLEQLNLITLSLHGSRGVENFLKFPKLQNITQALHIEDCNSLPLNLLHLANMEHLEKLFIEESNLEDWNVDCAGEVQKMPKLHSVLIWNCSNVKDLTWLVFAPNLKCLRILDCDDMEEIISVEKFEKLIEVSEMMGELNLFSGLESLSLGNAIIISDCSRLKELTWLVFLQTSKNINVQNCNNMEEIISTEKLNEVSEIMEKQNFLPELEFLYLKGLGNLKSIYRDPLPFPQLKEIEVTGCPKLKKLSLNFSRAMGHKIIVKGKDWWDEL</sequence>
<dbReference type="InterPro" id="IPR001611">
    <property type="entry name" value="Leu-rich_rpt"/>
</dbReference>
<dbReference type="InterPro" id="IPR057135">
    <property type="entry name" value="At4g27190-like_LRR"/>
</dbReference>
<dbReference type="PROSITE" id="PS51450">
    <property type="entry name" value="LRR"/>
    <property type="match status" value="1"/>
</dbReference>
<keyword evidence="6" id="KW-0067">ATP-binding</keyword>
<evidence type="ECO:0000256" key="3">
    <source>
        <dbReference type="ARBA" id="ARBA00022737"/>
    </source>
</evidence>
<dbReference type="Gene3D" id="3.80.10.10">
    <property type="entry name" value="Ribonuclease Inhibitor"/>
    <property type="match status" value="3"/>
</dbReference>
<keyword evidence="7" id="KW-0175">Coiled coil</keyword>
<dbReference type="InterPro" id="IPR032675">
    <property type="entry name" value="LRR_dom_sf"/>
</dbReference>
<feature type="domain" description="NB-ARC" evidence="8">
    <location>
        <begin position="162"/>
        <end position="333"/>
    </location>
</feature>
<keyword evidence="11" id="KW-1185">Reference proteome</keyword>
<dbReference type="Gene3D" id="3.40.50.300">
    <property type="entry name" value="P-loop containing nucleotide triphosphate hydrolases"/>
    <property type="match status" value="1"/>
</dbReference>
<dbReference type="InterPro" id="IPR042197">
    <property type="entry name" value="Apaf_helical"/>
</dbReference>
<evidence type="ECO:0000259" key="9">
    <source>
        <dbReference type="Pfam" id="PF23247"/>
    </source>
</evidence>
<dbReference type="InterPro" id="IPR002182">
    <property type="entry name" value="NB-ARC"/>
</dbReference>
<protein>
    <submittedName>
        <fullName evidence="10">Uncharacterized protein</fullName>
    </submittedName>
</protein>
<name>A0A2H5QNA2_CITUN</name>
<dbReference type="GO" id="GO:0006952">
    <property type="term" value="P:defense response"/>
    <property type="evidence" value="ECO:0007669"/>
    <property type="project" value="UniProtKB-KW"/>
</dbReference>
<evidence type="ECO:0000256" key="7">
    <source>
        <dbReference type="SAM" id="Coils"/>
    </source>
</evidence>
<dbReference type="Pfam" id="PF13855">
    <property type="entry name" value="LRR_8"/>
    <property type="match status" value="1"/>
</dbReference>
<evidence type="ECO:0000313" key="11">
    <source>
        <dbReference type="Proteomes" id="UP000236630"/>
    </source>
</evidence>
<dbReference type="SUPFAM" id="SSF52540">
    <property type="entry name" value="P-loop containing nucleoside triphosphate hydrolases"/>
    <property type="match status" value="1"/>
</dbReference>
<dbReference type="InterPro" id="IPR050905">
    <property type="entry name" value="Plant_NBS-LRR"/>
</dbReference>
<dbReference type="GO" id="GO:0043531">
    <property type="term" value="F:ADP binding"/>
    <property type="evidence" value="ECO:0007669"/>
    <property type="project" value="InterPro"/>
</dbReference>
<reference evidence="10 11" key="1">
    <citation type="journal article" date="2017" name="Front. Genet.">
        <title>Draft sequencing of the heterozygous diploid genome of Satsuma (Citrus unshiu Marc.) using a hybrid assembly approach.</title>
        <authorList>
            <person name="Shimizu T."/>
            <person name="Tanizawa Y."/>
            <person name="Mochizuki T."/>
            <person name="Nagasaki H."/>
            <person name="Yoshioka T."/>
            <person name="Toyoda A."/>
            <person name="Fujiyama A."/>
            <person name="Kaminuma E."/>
            <person name="Nakamura Y."/>
        </authorList>
    </citation>
    <scope>NUCLEOTIDE SEQUENCE [LARGE SCALE GENOMIC DNA]</scope>
    <source>
        <strain evidence="11">cv. Miyagawa wase</strain>
    </source>
</reference>
<dbReference type="AlphaFoldDB" id="A0A2H5QNA2"/>
<dbReference type="Gene3D" id="1.10.8.430">
    <property type="entry name" value="Helical domain of apoptotic protease-activating factors"/>
    <property type="match status" value="1"/>
</dbReference>
<dbReference type="PANTHER" id="PTHR33463:SF220">
    <property type="entry name" value="NB-ARC DOMAIN-CONTAINING PROTEIN"/>
    <property type="match status" value="1"/>
</dbReference>
<gene>
    <name evidence="10" type="ORF">CUMW_246130</name>
</gene>
<dbReference type="InterPro" id="IPR003591">
    <property type="entry name" value="Leu-rich_rpt_typical-subtyp"/>
</dbReference>
<dbReference type="InterPro" id="IPR027417">
    <property type="entry name" value="P-loop_NTPase"/>
</dbReference>
<evidence type="ECO:0000256" key="2">
    <source>
        <dbReference type="ARBA" id="ARBA00022614"/>
    </source>
</evidence>
<dbReference type="GO" id="GO:0005524">
    <property type="term" value="F:ATP binding"/>
    <property type="evidence" value="ECO:0007669"/>
    <property type="project" value="UniProtKB-KW"/>
</dbReference>
<dbReference type="SMART" id="SM00369">
    <property type="entry name" value="LRR_TYP"/>
    <property type="match status" value="3"/>
</dbReference>
<comment type="caution">
    <text evidence="10">The sequence shown here is derived from an EMBL/GenBank/DDBJ whole genome shotgun (WGS) entry which is preliminary data.</text>
</comment>
<keyword evidence="2" id="KW-0433">Leucine-rich repeat</keyword>
<keyword evidence="3" id="KW-0677">Repeat</keyword>
<evidence type="ECO:0000259" key="8">
    <source>
        <dbReference type="Pfam" id="PF00931"/>
    </source>
</evidence>
<dbReference type="PANTHER" id="PTHR33463">
    <property type="entry name" value="NB-ARC DOMAIN-CONTAINING PROTEIN-RELATED"/>
    <property type="match status" value="1"/>
</dbReference>
<evidence type="ECO:0000256" key="4">
    <source>
        <dbReference type="ARBA" id="ARBA00022741"/>
    </source>
</evidence>
<dbReference type="PRINTS" id="PR00364">
    <property type="entry name" value="DISEASERSIST"/>
</dbReference>
<feature type="domain" description="Disease resistance protein At4g27190-like leucine-rich repeats" evidence="9">
    <location>
        <begin position="693"/>
        <end position="787"/>
    </location>
</feature>
<accession>A0A2H5QNA2</accession>
<organism evidence="10 11">
    <name type="scientific">Citrus unshiu</name>
    <name type="common">Satsuma mandarin</name>
    <name type="synonym">Citrus nobilis var. unshiu</name>
    <dbReference type="NCBI Taxonomy" id="55188"/>
    <lineage>
        <taxon>Eukaryota</taxon>
        <taxon>Viridiplantae</taxon>
        <taxon>Streptophyta</taxon>
        <taxon>Embryophyta</taxon>
        <taxon>Tracheophyta</taxon>
        <taxon>Spermatophyta</taxon>
        <taxon>Magnoliopsida</taxon>
        <taxon>eudicotyledons</taxon>
        <taxon>Gunneridae</taxon>
        <taxon>Pentapetalae</taxon>
        <taxon>rosids</taxon>
        <taxon>malvids</taxon>
        <taxon>Sapindales</taxon>
        <taxon>Rutaceae</taxon>
        <taxon>Aurantioideae</taxon>
        <taxon>Citrus</taxon>
    </lineage>
</organism>
<evidence type="ECO:0000256" key="6">
    <source>
        <dbReference type="ARBA" id="ARBA00022840"/>
    </source>
</evidence>
<keyword evidence="5" id="KW-0611">Plant defense</keyword>
<dbReference type="EMBL" id="BDQV01000540">
    <property type="protein sequence ID" value="GAY66108.1"/>
    <property type="molecule type" value="Genomic_DNA"/>
</dbReference>
<dbReference type="Proteomes" id="UP000236630">
    <property type="component" value="Unassembled WGS sequence"/>
</dbReference>
<proteinExistence type="inferred from homology"/>
<dbReference type="FunFam" id="3.40.50.300:FF:001091">
    <property type="entry name" value="Probable disease resistance protein At1g61300"/>
    <property type="match status" value="1"/>
</dbReference>
<dbReference type="Pfam" id="PF23247">
    <property type="entry name" value="LRR_RPS2"/>
    <property type="match status" value="1"/>
</dbReference>
<comment type="similarity">
    <text evidence="1">Belongs to the disease resistance NB-LRR family.</text>
</comment>